<sequence>MPTHPTLLLKQARTNPSFLACPSPPLPPPAPATSPQARDRSRNQEGMDGVWRTGRRDVLSPPATKARGRGARPLDDAGDNQGRMCILASQLKMCPIHLSVKRISSTTPAPNSRSGNHLRLPASSLLSGYPEMARLGAGPTTPPPPRPSIGSRSGPRRVAAPISLHLPEMVRLGAAP</sequence>
<feature type="region of interest" description="Disordered" evidence="1">
    <location>
        <begin position="131"/>
        <end position="162"/>
    </location>
</feature>
<evidence type="ECO:0000313" key="2">
    <source>
        <dbReference type="EnsemblPlants" id="TuG1812G0200002909.01.T01.cds350267"/>
    </source>
</evidence>
<dbReference type="Proteomes" id="UP000015106">
    <property type="component" value="Chromosome 2"/>
</dbReference>
<organism evidence="2 3">
    <name type="scientific">Triticum urartu</name>
    <name type="common">Red wild einkorn</name>
    <name type="synonym">Crithodium urartu</name>
    <dbReference type="NCBI Taxonomy" id="4572"/>
    <lineage>
        <taxon>Eukaryota</taxon>
        <taxon>Viridiplantae</taxon>
        <taxon>Streptophyta</taxon>
        <taxon>Embryophyta</taxon>
        <taxon>Tracheophyta</taxon>
        <taxon>Spermatophyta</taxon>
        <taxon>Magnoliopsida</taxon>
        <taxon>Liliopsida</taxon>
        <taxon>Poales</taxon>
        <taxon>Poaceae</taxon>
        <taxon>BOP clade</taxon>
        <taxon>Pooideae</taxon>
        <taxon>Triticodae</taxon>
        <taxon>Triticeae</taxon>
        <taxon>Triticinae</taxon>
        <taxon>Triticum</taxon>
    </lineage>
</organism>
<proteinExistence type="predicted"/>
<dbReference type="EnsemblPlants" id="TuG1812G0200002909.01.T01">
    <property type="protein sequence ID" value="TuG1812G0200002909.01.T01.cds350267"/>
    <property type="gene ID" value="TuG1812G0200002909.01"/>
</dbReference>
<feature type="compositionally biased region" description="Low complexity" evidence="1">
    <location>
        <begin position="148"/>
        <end position="157"/>
    </location>
</feature>
<dbReference type="Gramene" id="TuG1812G0200002909.01.T02">
    <property type="protein sequence ID" value="TuG1812G0200002909.01.T02.cds350267"/>
    <property type="gene ID" value="TuG1812G0200002909.01"/>
</dbReference>
<reference evidence="2" key="3">
    <citation type="submission" date="2022-06" db="UniProtKB">
        <authorList>
            <consortium name="EnsemblPlants"/>
        </authorList>
    </citation>
    <scope>IDENTIFICATION</scope>
</reference>
<feature type="compositionally biased region" description="Pro residues" evidence="1">
    <location>
        <begin position="22"/>
        <end position="32"/>
    </location>
</feature>
<accession>A0A8R7PEA9</accession>
<feature type="region of interest" description="Disordered" evidence="1">
    <location>
        <begin position="16"/>
        <end position="80"/>
    </location>
</feature>
<reference evidence="2" key="2">
    <citation type="submission" date="2018-03" db="EMBL/GenBank/DDBJ databases">
        <title>The Triticum urartu genome reveals the dynamic nature of wheat genome evolution.</title>
        <authorList>
            <person name="Ling H."/>
            <person name="Ma B."/>
            <person name="Shi X."/>
            <person name="Liu H."/>
            <person name="Dong L."/>
            <person name="Sun H."/>
            <person name="Cao Y."/>
            <person name="Gao Q."/>
            <person name="Zheng S."/>
            <person name="Li Y."/>
            <person name="Yu Y."/>
            <person name="Du H."/>
            <person name="Qi M."/>
            <person name="Li Y."/>
            <person name="Yu H."/>
            <person name="Cui Y."/>
            <person name="Wang N."/>
            <person name="Chen C."/>
            <person name="Wu H."/>
            <person name="Zhao Y."/>
            <person name="Zhang J."/>
            <person name="Li Y."/>
            <person name="Zhou W."/>
            <person name="Zhang B."/>
            <person name="Hu W."/>
            <person name="Eijk M."/>
            <person name="Tang J."/>
            <person name="Witsenboer H."/>
            <person name="Zhao S."/>
            <person name="Li Z."/>
            <person name="Zhang A."/>
            <person name="Wang D."/>
            <person name="Liang C."/>
        </authorList>
    </citation>
    <scope>NUCLEOTIDE SEQUENCE [LARGE SCALE GENOMIC DNA]</scope>
    <source>
        <strain evidence="2">cv. G1812</strain>
    </source>
</reference>
<dbReference type="EnsemblPlants" id="TuG1812G0200002909.01.T03">
    <property type="protein sequence ID" value="TuG1812G0200002909.01.T03.cds350267"/>
    <property type="gene ID" value="TuG1812G0200002909.01"/>
</dbReference>
<dbReference type="AlphaFoldDB" id="A0A8R7PEA9"/>
<reference evidence="3" key="1">
    <citation type="journal article" date="2013" name="Nature">
        <title>Draft genome of the wheat A-genome progenitor Triticum urartu.</title>
        <authorList>
            <person name="Ling H.Q."/>
            <person name="Zhao S."/>
            <person name="Liu D."/>
            <person name="Wang J."/>
            <person name="Sun H."/>
            <person name="Zhang C."/>
            <person name="Fan H."/>
            <person name="Li D."/>
            <person name="Dong L."/>
            <person name="Tao Y."/>
            <person name="Gao C."/>
            <person name="Wu H."/>
            <person name="Li Y."/>
            <person name="Cui Y."/>
            <person name="Guo X."/>
            <person name="Zheng S."/>
            <person name="Wang B."/>
            <person name="Yu K."/>
            <person name="Liang Q."/>
            <person name="Yang W."/>
            <person name="Lou X."/>
            <person name="Chen J."/>
            <person name="Feng M."/>
            <person name="Jian J."/>
            <person name="Zhang X."/>
            <person name="Luo G."/>
            <person name="Jiang Y."/>
            <person name="Liu J."/>
            <person name="Wang Z."/>
            <person name="Sha Y."/>
            <person name="Zhang B."/>
            <person name="Wu H."/>
            <person name="Tang D."/>
            <person name="Shen Q."/>
            <person name="Xue P."/>
            <person name="Zou S."/>
            <person name="Wang X."/>
            <person name="Liu X."/>
            <person name="Wang F."/>
            <person name="Yang Y."/>
            <person name="An X."/>
            <person name="Dong Z."/>
            <person name="Zhang K."/>
            <person name="Zhang X."/>
            <person name="Luo M.C."/>
            <person name="Dvorak J."/>
            <person name="Tong Y."/>
            <person name="Wang J."/>
            <person name="Yang H."/>
            <person name="Li Z."/>
            <person name="Wang D."/>
            <person name="Zhang A."/>
            <person name="Wang J."/>
        </authorList>
    </citation>
    <scope>NUCLEOTIDE SEQUENCE</scope>
    <source>
        <strain evidence="3">cv. G1812</strain>
    </source>
</reference>
<name>A0A8R7PEA9_TRIUA</name>
<evidence type="ECO:0000313" key="3">
    <source>
        <dbReference type="Proteomes" id="UP000015106"/>
    </source>
</evidence>
<protein>
    <submittedName>
        <fullName evidence="2">Uncharacterized protein</fullName>
    </submittedName>
</protein>
<dbReference type="Gramene" id="TuG1812G0200002909.01.T03">
    <property type="protein sequence ID" value="TuG1812G0200002909.01.T03.cds350267"/>
    <property type="gene ID" value="TuG1812G0200002909.01"/>
</dbReference>
<keyword evidence="3" id="KW-1185">Reference proteome</keyword>
<dbReference type="EnsemblPlants" id="TuG1812G0200002909.01.T02">
    <property type="protein sequence ID" value="TuG1812G0200002909.01.T02.cds350267"/>
    <property type="gene ID" value="TuG1812G0200002909.01"/>
</dbReference>
<dbReference type="Gramene" id="TuG1812G0200002909.01.T01">
    <property type="protein sequence ID" value="TuG1812G0200002909.01.T01.cds350267"/>
    <property type="gene ID" value="TuG1812G0200002909.01"/>
</dbReference>
<evidence type="ECO:0000256" key="1">
    <source>
        <dbReference type="SAM" id="MobiDB-lite"/>
    </source>
</evidence>